<dbReference type="Proteomes" id="UP000573729">
    <property type="component" value="Unassembled WGS sequence"/>
</dbReference>
<protein>
    <submittedName>
        <fullName evidence="2">Pimeloyl-ACP methyl ester carboxylesterase</fullName>
    </submittedName>
</protein>
<dbReference type="Pfam" id="PF13196">
    <property type="entry name" value="DUF4012"/>
    <property type="match status" value="1"/>
</dbReference>
<evidence type="ECO:0000256" key="1">
    <source>
        <dbReference type="SAM" id="Phobius"/>
    </source>
</evidence>
<comment type="caution">
    <text evidence="2">The sequence shown here is derived from an EMBL/GenBank/DDBJ whole genome shotgun (WGS) entry which is preliminary data.</text>
</comment>
<dbReference type="InterPro" id="IPR025101">
    <property type="entry name" value="DUF4012"/>
</dbReference>
<dbReference type="AlphaFoldDB" id="A0A7W7BNX2"/>
<keyword evidence="1" id="KW-0472">Membrane</keyword>
<proteinExistence type="predicted"/>
<keyword evidence="1" id="KW-0812">Transmembrane</keyword>
<evidence type="ECO:0000313" key="2">
    <source>
        <dbReference type="EMBL" id="MBB4666105.1"/>
    </source>
</evidence>
<name>A0A7W7BNX2_9MICO</name>
<evidence type="ECO:0000313" key="3">
    <source>
        <dbReference type="Proteomes" id="UP000573729"/>
    </source>
</evidence>
<keyword evidence="1" id="KW-1133">Transmembrane helix</keyword>
<keyword evidence="3" id="KW-1185">Reference proteome</keyword>
<dbReference type="EMBL" id="JACHMD010000001">
    <property type="protein sequence ID" value="MBB4666105.1"/>
    <property type="molecule type" value="Genomic_DNA"/>
</dbReference>
<dbReference type="RefSeq" id="WP_184215428.1">
    <property type="nucleotide sequence ID" value="NZ_JACHMD010000001.1"/>
</dbReference>
<organism evidence="2 3">
    <name type="scientific">Microbacterium marinum</name>
    <dbReference type="NCBI Taxonomy" id="421115"/>
    <lineage>
        <taxon>Bacteria</taxon>
        <taxon>Bacillati</taxon>
        <taxon>Actinomycetota</taxon>
        <taxon>Actinomycetes</taxon>
        <taxon>Micrococcales</taxon>
        <taxon>Microbacteriaceae</taxon>
        <taxon>Microbacterium</taxon>
    </lineage>
</organism>
<gene>
    <name evidence="2" type="ORF">BKA24_000814</name>
</gene>
<sequence length="592" mass="61656">MPEPFLPSPARTAGRVIVWALLAAVVLAVIATVWIGVRGAMAYDHLRTAQQSAGEIAGQLDDIGAAAGAIDDLGAHTSAARDLTSDPIWAGAEALPWIGPQLAAVADVADAIDRVVTDAAAPIAAVAGDFGTDAFRPVDGRIDTTVFAELEAPSWRAADVAASARDDIAAVDRRPLLPIVEDAVDEVDGLLQQATTATDALARASSLLPSMLGADGPRDHLLVTQNNAEWRTLGGIVGAASVIRTNEGRIALTGQLSSSDIASYDRPVLDLGEYETIYQLKPGRYLQNVTQVPDFSLTGRLAQEFAAREGQSVGSVISLDPVALSYLLEATGPVQLPTGDELTSDNAVQLLLNDVYLRYEDPRMQDAFFASAAAAVFQALTDGNVDPAKLVTALGRSGTEHRLLLWSADDAEQKLLAQTTLSGPVPATDDDTARLGVYMNDGTGSKMDYYVTPDVTLTWDGCGPGTTPRTLTLDVSLTNSAPTDAATSLPRYITGGGAFGVPAGTARTVGEVYLPAGFDVVTSVNGNGTGFGGGMVGDRQVLSYTMDLEPGETKTITIAVRADTAITDAEAWMTPTADADLSPVLQSSCGGE</sequence>
<accession>A0A7W7BNX2</accession>
<feature type="transmembrane region" description="Helical" evidence="1">
    <location>
        <begin position="16"/>
        <end position="37"/>
    </location>
</feature>
<reference evidence="2 3" key="1">
    <citation type="submission" date="2020-08" db="EMBL/GenBank/DDBJ databases">
        <title>Sequencing the genomes of 1000 actinobacteria strains.</title>
        <authorList>
            <person name="Klenk H.-P."/>
        </authorList>
    </citation>
    <scope>NUCLEOTIDE SEQUENCE [LARGE SCALE GENOMIC DNA]</scope>
    <source>
        <strain evidence="2 3">DSM 24947</strain>
    </source>
</reference>